<dbReference type="CDD" id="cd00087">
    <property type="entry name" value="FReD"/>
    <property type="match status" value="1"/>
</dbReference>
<name>A0AAV4IE41_9GAST</name>
<accession>A0AAV4IE41</accession>
<dbReference type="Pfam" id="PF00147">
    <property type="entry name" value="Fibrinogen_C"/>
    <property type="match status" value="1"/>
</dbReference>
<dbReference type="InterPro" id="IPR020837">
    <property type="entry name" value="Fibrinogen_CS"/>
</dbReference>
<comment type="caution">
    <text evidence="4">The sequence shown here is derived from an EMBL/GenBank/DDBJ whole genome shotgun (WGS) entry which is preliminary data.</text>
</comment>
<evidence type="ECO:0000256" key="2">
    <source>
        <dbReference type="SAM" id="MobiDB-lite"/>
    </source>
</evidence>
<evidence type="ECO:0000256" key="1">
    <source>
        <dbReference type="ARBA" id="ARBA00023157"/>
    </source>
</evidence>
<protein>
    <submittedName>
        <fullName evidence="4">Tenascin-R</fullName>
    </submittedName>
</protein>
<dbReference type="PANTHER" id="PTHR19143">
    <property type="entry name" value="FIBRINOGEN/TENASCIN/ANGIOPOEITIN"/>
    <property type="match status" value="1"/>
</dbReference>
<dbReference type="SMART" id="SM00186">
    <property type="entry name" value="FBG"/>
    <property type="match status" value="1"/>
</dbReference>
<dbReference type="InterPro" id="IPR002181">
    <property type="entry name" value="Fibrinogen_a/b/g_C_dom"/>
</dbReference>
<dbReference type="PROSITE" id="PS00514">
    <property type="entry name" value="FIBRINOGEN_C_1"/>
    <property type="match status" value="1"/>
</dbReference>
<dbReference type="PANTHER" id="PTHR19143:SF254">
    <property type="entry name" value="TENASCIN-R"/>
    <property type="match status" value="1"/>
</dbReference>
<dbReference type="InterPro" id="IPR014716">
    <property type="entry name" value="Fibrinogen_a/b/g_C_1"/>
</dbReference>
<dbReference type="Gene3D" id="3.90.215.10">
    <property type="entry name" value="Gamma Fibrinogen, chain A, domain 1"/>
    <property type="match status" value="1"/>
</dbReference>
<organism evidence="4 5">
    <name type="scientific">Elysia marginata</name>
    <dbReference type="NCBI Taxonomy" id="1093978"/>
    <lineage>
        <taxon>Eukaryota</taxon>
        <taxon>Metazoa</taxon>
        <taxon>Spiralia</taxon>
        <taxon>Lophotrochozoa</taxon>
        <taxon>Mollusca</taxon>
        <taxon>Gastropoda</taxon>
        <taxon>Heterobranchia</taxon>
        <taxon>Euthyneura</taxon>
        <taxon>Panpulmonata</taxon>
        <taxon>Sacoglossa</taxon>
        <taxon>Placobranchoidea</taxon>
        <taxon>Plakobranchidae</taxon>
        <taxon>Elysia</taxon>
    </lineage>
</organism>
<gene>
    <name evidence="4" type="ORF">ElyMa_003027600</name>
</gene>
<keyword evidence="5" id="KW-1185">Reference proteome</keyword>
<feature type="region of interest" description="Disordered" evidence="2">
    <location>
        <begin position="72"/>
        <end position="94"/>
    </location>
</feature>
<reference evidence="4 5" key="1">
    <citation type="journal article" date="2021" name="Elife">
        <title>Chloroplast acquisition without the gene transfer in kleptoplastic sea slugs, Plakobranchus ocellatus.</title>
        <authorList>
            <person name="Maeda T."/>
            <person name="Takahashi S."/>
            <person name="Yoshida T."/>
            <person name="Shimamura S."/>
            <person name="Takaki Y."/>
            <person name="Nagai Y."/>
            <person name="Toyoda A."/>
            <person name="Suzuki Y."/>
            <person name="Arimoto A."/>
            <person name="Ishii H."/>
            <person name="Satoh N."/>
            <person name="Nishiyama T."/>
            <person name="Hasebe M."/>
            <person name="Maruyama T."/>
            <person name="Minagawa J."/>
            <person name="Obokata J."/>
            <person name="Shigenobu S."/>
        </authorList>
    </citation>
    <scope>NUCLEOTIDE SEQUENCE [LARGE SCALE GENOMIC DNA]</scope>
</reference>
<keyword evidence="1" id="KW-1015">Disulfide bond</keyword>
<dbReference type="SUPFAM" id="SSF56496">
    <property type="entry name" value="Fibrinogen C-terminal domain-like"/>
    <property type="match status" value="1"/>
</dbReference>
<evidence type="ECO:0000313" key="5">
    <source>
        <dbReference type="Proteomes" id="UP000762676"/>
    </source>
</evidence>
<proteinExistence type="predicted"/>
<dbReference type="GO" id="GO:0005615">
    <property type="term" value="C:extracellular space"/>
    <property type="evidence" value="ECO:0007669"/>
    <property type="project" value="TreeGrafter"/>
</dbReference>
<dbReference type="PROSITE" id="PS51406">
    <property type="entry name" value="FIBRINOGEN_C_2"/>
    <property type="match status" value="1"/>
</dbReference>
<evidence type="ECO:0000259" key="3">
    <source>
        <dbReference type="PROSITE" id="PS51406"/>
    </source>
</evidence>
<dbReference type="InterPro" id="IPR050373">
    <property type="entry name" value="Fibrinogen_C-term_domain"/>
</dbReference>
<sequence>MYFCTGLELTLSGHRPVSSASGRTGCGVLLCEEVLRLISNTTPATDKNKSHDDTSVPQASILRMYVVKHTQQTLSDSSDADRSDGTIASLTPQHPRVARVSDGIKVNGHLTPEHATLRLELYKQDDCHAQYTCHVVQVDSQGRERVSTSRLLQQKSDRCNLQHEADERWSPAVAVRLLSLLQGMENKLTQLAGSSDNNWQVRTRSLEDRLEDKMTLIENRMEDKIASIENRFENKLDYFENRFEDKVVSFEKNVQREIQKVQSQLEEFMSPDFNVVQKRDMSQIEAIVNKVFDQNLATLKNGLKTTDDRLHDKLHSLNEKLDDAIHNTSVFLMLSLEKNKQTFNQTGQLCAKTLEETLTIADNINTVDARLALVNQTLLSEFQQIQTTLTNSSTLSRLHLQNTLAEIQDNVTANFQTAITDTLTLRECKKGELSVLPRSSIFPYPVVHPDGHSSLDFSYLCDLLTDGGGWIIIQRRTSGNVNFYRTWAEYKEGFGSLDDDFWLGNEKVYTITNSGTYELRVGIKYKGQFKFAHYSTFSLSDESSNYKLNIGTYDGTVGDSLRHHIGRPFTTKDRDNDATPGNCADGYLGAWWYVACHASNLNGKWGARNYRGPAWRQTSGGEPVSFTEMKIRLVDSS</sequence>
<feature type="domain" description="Fibrinogen C-terminal" evidence="3">
    <location>
        <begin position="419"/>
        <end position="635"/>
    </location>
</feature>
<dbReference type="InterPro" id="IPR036056">
    <property type="entry name" value="Fibrinogen-like_C"/>
</dbReference>
<dbReference type="EMBL" id="BMAT01006257">
    <property type="protein sequence ID" value="GFS09024.1"/>
    <property type="molecule type" value="Genomic_DNA"/>
</dbReference>
<dbReference type="AlphaFoldDB" id="A0AAV4IE41"/>
<dbReference type="Proteomes" id="UP000762676">
    <property type="component" value="Unassembled WGS sequence"/>
</dbReference>
<evidence type="ECO:0000313" key="4">
    <source>
        <dbReference type="EMBL" id="GFS09024.1"/>
    </source>
</evidence>